<dbReference type="SUPFAM" id="SSF56349">
    <property type="entry name" value="DNA breaking-rejoining enzymes"/>
    <property type="match status" value="1"/>
</dbReference>
<dbReference type="Proteomes" id="UP000005408">
    <property type="component" value="Unassembled WGS sequence"/>
</dbReference>
<evidence type="ECO:0000256" key="1">
    <source>
        <dbReference type="ARBA" id="ARBA00023172"/>
    </source>
</evidence>
<dbReference type="AlphaFoldDB" id="A0A8W8P6C1"/>
<accession>A0A8W8P6C1</accession>
<dbReference type="InterPro" id="IPR011010">
    <property type="entry name" value="DNA_brk_join_enz"/>
</dbReference>
<dbReference type="EnsemblMetazoa" id="G9516.1">
    <property type="protein sequence ID" value="G9516.1:cds"/>
    <property type="gene ID" value="G9516"/>
</dbReference>
<keyword evidence="1" id="KW-0233">DNA recombination</keyword>
<evidence type="ECO:0000313" key="4">
    <source>
        <dbReference type="Proteomes" id="UP000005408"/>
    </source>
</evidence>
<evidence type="ECO:0000313" key="3">
    <source>
        <dbReference type="EnsemblMetazoa" id="G9516.1:cds"/>
    </source>
</evidence>
<dbReference type="PANTHER" id="PTHR33480">
    <property type="entry name" value="SET DOMAIN-CONTAINING PROTEIN-RELATED"/>
    <property type="match status" value="1"/>
</dbReference>
<feature type="region of interest" description="Disordered" evidence="2">
    <location>
        <begin position="798"/>
        <end position="874"/>
    </location>
</feature>
<dbReference type="GO" id="GO:0003677">
    <property type="term" value="F:DNA binding"/>
    <property type="evidence" value="ECO:0007669"/>
    <property type="project" value="InterPro"/>
</dbReference>
<reference evidence="3" key="1">
    <citation type="submission" date="2022-08" db="UniProtKB">
        <authorList>
            <consortium name="EnsemblMetazoa"/>
        </authorList>
    </citation>
    <scope>IDENTIFICATION</scope>
    <source>
        <strain evidence="3">05x7-T-G4-1.051#20</strain>
    </source>
</reference>
<feature type="compositionally biased region" description="Polar residues" evidence="2">
    <location>
        <begin position="147"/>
        <end position="158"/>
    </location>
</feature>
<dbReference type="PANTHER" id="PTHR33480:SF1">
    <property type="entry name" value="TYR RECOMBINASE DOMAIN-CONTAINING PROTEIN"/>
    <property type="match status" value="1"/>
</dbReference>
<dbReference type="GO" id="GO:0015074">
    <property type="term" value="P:DNA integration"/>
    <property type="evidence" value="ECO:0007669"/>
    <property type="project" value="InterPro"/>
</dbReference>
<dbReference type="Gene3D" id="1.10.443.10">
    <property type="entry name" value="Intergrase catalytic core"/>
    <property type="match status" value="1"/>
</dbReference>
<feature type="region of interest" description="Disordered" evidence="2">
    <location>
        <begin position="122"/>
        <end position="168"/>
    </location>
</feature>
<dbReference type="GO" id="GO:0006310">
    <property type="term" value="P:DNA recombination"/>
    <property type="evidence" value="ECO:0007669"/>
    <property type="project" value="UniProtKB-KW"/>
</dbReference>
<organism evidence="3 4">
    <name type="scientific">Magallana gigas</name>
    <name type="common">Pacific oyster</name>
    <name type="synonym">Crassostrea gigas</name>
    <dbReference type="NCBI Taxonomy" id="29159"/>
    <lineage>
        <taxon>Eukaryota</taxon>
        <taxon>Metazoa</taxon>
        <taxon>Spiralia</taxon>
        <taxon>Lophotrochozoa</taxon>
        <taxon>Mollusca</taxon>
        <taxon>Bivalvia</taxon>
        <taxon>Autobranchia</taxon>
        <taxon>Pteriomorphia</taxon>
        <taxon>Ostreida</taxon>
        <taxon>Ostreoidea</taxon>
        <taxon>Ostreidae</taxon>
        <taxon>Magallana</taxon>
    </lineage>
</organism>
<dbReference type="InterPro" id="IPR013762">
    <property type="entry name" value="Integrase-like_cat_sf"/>
</dbReference>
<proteinExistence type="predicted"/>
<protein>
    <submittedName>
        <fullName evidence="3">Uncharacterized protein</fullName>
    </submittedName>
</protein>
<keyword evidence="4" id="KW-1185">Reference proteome</keyword>
<feature type="compositionally biased region" description="Polar residues" evidence="2">
    <location>
        <begin position="800"/>
        <end position="810"/>
    </location>
</feature>
<name>A0A8W8P6C1_MAGGI</name>
<evidence type="ECO:0000256" key="2">
    <source>
        <dbReference type="SAM" id="MobiDB-lite"/>
    </source>
</evidence>
<sequence>MIQGLPEEDVVEESQEGEIIQGLLDEDVVEKSQEEENIQGLPEEDVVEESQEEEIIKETQEIVSKEFKKKDSSLDVNTDSTFAEGKHDLLRCGRCKGIYSDVALFVKHRTTCHAKKLSTNVDLGRNSSSLSSDESQNLAVEDEQTADHQNPTGNQTKSKTSRPRRPCPFCGTMASRLTDHMKRKHKMEESVKAALALPKELRDREFQKIKKEGIFLANKNLLKEKNPDYSKILAERNQGKDALAMCSLCKGFYHRKIINRHKKRCASAEGTTDYPATYNIKLVSQPNFSHSYVEEILNRFQESEISAVIRSDDWIQRYGYLCFQNFEGTEKRTEKRSSLMSNLRRLARLFLEFKQIIAKENPSIELNSCSQMFDRDFILYIQEAICSITTDKDTNAVKNGLKVSLRYLISDVCKVMRANYLLMKQDEKAEEMAKFISVLQLIWPSFFASAEESVVKKRQSDLRRPVRLPSEKEIEKLRDCTKEIIDSLSIDMYETFDYSKYSQLRDAVVCRLTLFNARRGGEPSRMTVKDWEDALQGVWIDQTKVEHVEDDIEKKLLCENKIAYIHASKVTKLVPLLIPKDCWQAMKILTDYEVRRGAEINEDNTYAFPNIKHSKNHASGWVAVNNLCKKAGLERNISATDMRHYVATSYALLDVPPNEREMFYKHLGHSKQMNENVYQCPPAMKTITQVGKFLNQLEGNFCTSISSSKSSGAREVEVEVLSEFIELMAPGISLPDVLNFYTKIDEEHVTVDPEELEERRHLVLNKDVQCQAKQFFTEDAWLGIMNTLKMLAADTENKIQKQSKTSSSGLKRTIIDDDLSESEVPGPSRMKRSKKNKFDSVSYICEDNSSEEESSNNDNISKEEEKSPVVKGQRHTWLPEENAAIERFFNSHIDDTSKPGNKGKLHAHLEDRCLDEAMQALVHGTLI</sequence>